<keyword evidence="3" id="KW-1185">Reference proteome</keyword>
<dbReference type="AlphaFoldDB" id="A0A7D5H0J5"/>
<proteinExistence type="predicted"/>
<dbReference type="InterPro" id="IPR043832">
    <property type="entry name" value="DUF5809"/>
</dbReference>
<sequence length="182" mass="20088">MDTEGTLAPETPDEAREEYDELVPAAKVAVREAAKAMEFDREEYGERVTREVIETVRDALFASLLRVHVGTSEEFEEWLDSHPEYESDVAGSENVERVVWHPVPFAGEGGVAVAATFHEEREAALGTLRRRAFGRVYREHVSTGDDGENGTVEDGGDGTDADGLEDEREGDDEQSGTDDREA</sequence>
<feature type="compositionally biased region" description="Acidic residues" evidence="1">
    <location>
        <begin position="154"/>
        <end position="176"/>
    </location>
</feature>
<dbReference type="Proteomes" id="UP000509750">
    <property type="component" value="Chromosome"/>
</dbReference>
<reference evidence="2 3" key="1">
    <citation type="submission" date="2020-07" db="EMBL/GenBank/DDBJ databases">
        <title>Gai3-2, isolated from salt lake.</title>
        <authorList>
            <person name="Cui H."/>
            <person name="Shi X."/>
        </authorList>
    </citation>
    <scope>NUCLEOTIDE SEQUENCE [LARGE SCALE GENOMIC DNA]</scope>
    <source>
        <strain evidence="2 3">Gai3-2</strain>
    </source>
</reference>
<organism evidence="2 3">
    <name type="scientific">Halorarum halophilum</name>
    <dbReference type="NCBI Taxonomy" id="2743090"/>
    <lineage>
        <taxon>Archaea</taxon>
        <taxon>Methanobacteriati</taxon>
        <taxon>Methanobacteriota</taxon>
        <taxon>Stenosarchaea group</taxon>
        <taxon>Halobacteria</taxon>
        <taxon>Halobacteriales</taxon>
        <taxon>Haloferacaceae</taxon>
        <taxon>Halorarum</taxon>
    </lineage>
</organism>
<dbReference type="GeneID" id="56029416"/>
<protein>
    <submittedName>
        <fullName evidence="2">Uncharacterized protein</fullName>
    </submittedName>
</protein>
<dbReference type="RefSeq" id="WP_179169668.1">
    <property type="nucleotide sequence ID" value="NZ_CP058529.1"/>
</dbReference>
<evidence type="ECO:0000313" key="2">
    <source>
        <dbReference type="EMBL" id="QLG28093.1"/>
    </source>
</evidence>
<evidence type="ECO:0000313" key="3">
    <source>
        <dbReference type="Proteomes" id="UP000509750"/>
    </source>
</evidence>
<evidence type="ECO:0000256" key="1">
    <source>
        <dbReference type="SAM" id="MobiDB-lite"/>
    </source>
</evidence>
<accession>A0A7D5H0J5</accession>
<name>A0A7D5H0J5_9EURY</name>
<dbReference type="Pfam" id="PF19125">
    <property type="entry name" value="DUF5809"/>
    <property type="match status" value="1"/>
</dbReference>
<dbReference type="EMBL" id="CP058529">
    <property type="protein sequence ID" value="QLG28093.1"/>
    <property type="molecule type" value="Genomic_DNA"/>
</dbReference>
<feature type="region of interest" description="Disordered" evidence="1">
    <location>
        <begin position="139"/>
        <end position="182"/>
    </location>
</feature>
<dbReference type="OrthoDB" id="191500at2157"/>
<gene>
    <name evidence="2" type="ORF">HUG10_11245</name>
</gene>
<dbReference type="KEGG" id="halg:HUG10_11245"/>